<proteinExistence type="predicted"/>
<dbReference type="GO" id="GO:0003676">
    <property type="term" value="F:nucleic acid binding"/>
    <property type="evidence" value="ECO:0007669"/>
    <property type="project" value="InterPro"/>
</dbReference>
<sequence>MNKSSGTEGRNPGAPGVVHNTQDDMEVLPRELDFNSSASSFNQQQSYSSKFPRLFWTPGTSFFNPIKQINRVETKQKELLATARKLSGKTVEPSSKFILPAPKKFSGNWDDDAYSWIERFQRHVSSFETTLLDEELLDYAGSFYTASASLWHTSASILYESWDDYVSAFCVEFNPEKYKSKAMKELKSISLYNSDLLNTYAVLKKLFKVLNILDEDEKVDWIFKKLKREDRKLMVNLGFTTFHQIMDCLRGRQERDKLYGSEQKTTSTPHKIIPKYTAPQKQCYNCRRLGHIARDCPNQGPPKEDVAKLKNELNKVSQKYQQAKRFLTRSVEIERQKDQVQHVHPNDTKEKDPVPVAKAKVAGNAVDIVIDT</sequence>
<gene>
    <name evidence="4" type="ORF">BB558_004793</name>
</gene>
<dbReference type="PROSITE" id="PS50158">
    <property type="entry name" value="ZF_CCHC"/>
    <property type="match status" value="1"/>
</dbReference>
<feature type="domain" description="CCHC-type" evidence="3">
    <location>
        <begin position="283"/>
        <end position="298"/>
    </location>
</feature>
<dbReference type="InterPro" id="IPR001878">
    <property type="entry name" value="Znf_CCHC"/>
</dbReference>
<evidence type="ECO:0000313" key="4">
    <source>
        <dbReference type="EMBL" id="PVZ99196.1"/>
    </source>
</evidence>
<evidence type="ECO:0000256" key="1">
    <source>
        <dbReference type="PROSITE-ProRule" id="PRU00047"/>
    </source>
</evidence>
<feature type="non-terminal residue" evidence="4">
    <location>
        <position position="372"/>
    </location>
</feature>
<protein>
    <recommendedName>
        <fullName evidence="3">CCHC-type domain-containing protein</fullName>
    </recommendedName>
</protein>
<dbReference type="AlphaFoldDB" id="A0A2U1J289"/>
<evidence type="ECO:0000313" key="5">
    <source>
        <dbReference type="Proteomes" id="UP000245591"/>
    </source>
</evidence>
<dbReference type="Gene3D" id="4.10.60.10">
    <property type="entry name" value="Zinc finger, CCHC-type"/>
    <property type="match status" value="1"/>
</dbReference>
<accession>A0A2U1J289</accession>
<dbReference type="EMBL" id="MBFU01000460">
    <property type="protein sequence ID" value="PVZ99196.1"/>
    <property type="molecule type" value="Genomic_DNA"/>
</dbReference>
<keyword evidence="5" id="KW-1185">Reference proteome</keyword>
<dbReference type="SMART" id="SM00343">
    <property type="entry name" value="ZnF_C2HC"/>
    <property type="match status" value="1"/>
</dbReference>
<keyword evidence="1" id="KW-0479">Metal-binding</keyword>
<comment type="caution">
    <text evidence="4">The sequence shown here is derived from an EMBL/GenBank/DDBJ whole genome shotgun (WGS) entry which is preliminary data.</text>
</comment>
<dbReference type="InterPro" id="IPR036875">
    <property type="entry name" value="Znf_CCHC_sf"/>
</dbReference>
<keyword evidence="1" id="KW-0863">Zinc-finger</keyword>
<organism evidence="4 5">
    <name type="scientific">Smittium angustum</name>
    <dbReference type="NCBI Taxonomy" id="133377"/>
    <lineage>
        <taxon>Eukaryota</taxon>
        <taxon>Fungi</taxon>
        <taxon>Fungi incertae sedis</taxon>
        <taxon>Zoopagomycota</taxon>
        <taxon>Kickxellomycotina</taxon>
        <taxon>Harpellomycetes</taxon>
        <taxon>Harpellales</taxon>
        <taxon>Legeriomycetaceae</taxon>
        <taxon>Smittium</taxon>
    </lineage>
</organism>
<dbReference type="SUPFAM" id="SSF57756">
    <property type="entry name" value="Retrovirus zinc finger-like domains"/>
    <property type="match status" value="1"/>
</dbReference>
<dbReference type="Pfam" id="PF00098">
    <property type="entry name" value="zf-CCHC"/>
    <property type="match status" value="1"/>
</dbReference>
<evidence type="ECO:0000256" key="2">
    <source>
        <dbReference type="SAM" id="MobiDB-lite"/>
    </source>
</evidence>
<feature type="region of interest" description="Disordered" evidence="2">
    <location>
        <begin position="1"/>
        <end position="22"/>
    </location>
</feature>
<reference evidence="4 5" key="1">
    <citation type="journal article" date="2018" name="MBio">
        <title>Comparative Genomics Reveals the Core Gene Toolbox for the Fungus-Insect Symbiosis.</title>
        <authorList>
            <person name="Wang Y."/>
            <person name="Stata M."/>
            <person name="Wang W."/>
            <person name="Stajich J.E."/>
            <person name="White M.M."/>
            <person name="Moncalvo J.M."/>
        </authorList>
    </citation>
    <scope>NUCLEOTIDE SEQUENCE [LARGE SCALE GENOMIC DNA]</scope>
    <source>
        <strain evidence="4 5">AUS-126-30</strain>
    </source>
</reference>
<name>A0A2U1J289_SMIAN</name>
<evidence type="ECO:0000259" key="3">
    <source>
        <dbReference type="PROSITE" id="PS50158"/>
    </source>
</evidence>
<dbReference type="GO" id="GO:0008270">
    <property type="term" value="F:zinc ion binding"/>
    <property type="evidence" value="ECO:0007669"/>
    <property type="project" value="UniProtKB-KW"/>
</dbReference>
<dbReference type="Proteomes" id="UP000245591">
    <property type="component" value="Unassembled WGS sequence"/>
</dbReference>
<keyword evidence="1" id="KW-0862">Zinc</keyword>